<dbReference type="Proteomes" id="UP000299102">
    <property type="component" value="Unassembled WGS sequence"/>
</dbReference>
<dbReference type="AlphaFoldDB" id="A0A4C1X7G5"/>
<name>A0A4C1X7G5_EUMVA</name>
<dbReference type="EMBL" id="BGZK01000769">
    <property type="protein sequence ID" value="GBP59728.1"/>
    <property type="molecule type" value="Genomic_DNA"/>
</dbReference>
<accession>A0A4C1X7G5</accession>
<gene>
    <name evidence="1" type="ORF">EVAR_36513_1</name>
</gene>
<keyword evidence="2" id="KW-1185">Reference proteome</keyword>
<reference evidence="1 2" key="1">
    <citation type="journal article" date="2019" name="Commun. Biol.">
        <title>The bagworm genome reveals a unique fibroin gene that provides high tensile strength.</title>
        <authorList>
            <person name="Kono N."/>
            <person name="Nakamura H."/>
            <person name="Ohtoshi R."/>
            <person name="Tomita M."/>
            <person name="Numata K."/>
            <person name="Arakawa K."/>
        </authorList>
    </citation>
    <scope>NUCLEOTIDE SEQUENCE [LARGE SCALE GENOMIC DNA]</scope>
</reference>
<evidence type="ECO:0000313" key="2">
    <source>
        <dbReference type="Proteomes" id="UP000299102"/>
    </source>
</evidence>
<organism evidence="1 2">
    <name type="scientific">Eumeta variegata</name>
    <name type="common">Bagworm moth</name>
    <name type="synonym">Eumeta japonica</name>
    <dbReference type="NCBI Taxonomy" id="151549"/>
    <lineage>
        <taxon>Eukaryota</taxon>
        <taxon>Metazoa</taxon>
        <taxon>Ecdysozoa</taxon>
        <taxon>Arthropoda</taxon>
        <taxon>Hexapoda</taxon>
        <taxon>Insecta</taxon>
        <taxon>Pterygota</taxon>
        <taxon>Neoptera</taxon>
        <taxon>Endopterygota</taxon>
        <taxon>Lepidoptera</taxon>
        <taxon>Glossata</taxon>
        <taxon>Ditrysia</taxon>
        <taxon>Tineoidea</taxon>
        <taxon>Psychidae</taxon>
        <taxon>Oiketicinae</taxon>
        <taxon>Eumeta</taxon>
    </lineage>
</organism>
<comment type="caution">
    <text evidence="1">The sequence shown here is derived from an EMBL/GenBank/DDBJ whole genome shotgun (WGS) entry which is preliminary data.</text>
</comment>
<proteinExistence type="predicted"/>
<evidence type="ECO:0000313" key="1">
    <source>
        <dbReference type="EMBL" id="GBP59728.1"/>
    </source>
</evidence>
<sequence>MRFNHLKSISDYSFSCTSFIADQEVNELASYHTADVHHCNGHSQPHRSHQYDDVAGLLSRNKISARNEWANEGGKRVMDGRVSLVTVADGDTSYALNSNTCPALGFDTSAVFNFYPASTLASATCSVSVATGRANDLYKAKKMLMSK</sequence>
<protein>
    <submittedName>
        <fullName evidence="1">Uncharacterized protein</fullName>
    </submittedName>
</protein>